<organism evidence="1 2">
    <name type="scientific">Digitaria exilis</name>
    <dbReference type="NCBI Taxonomy" id="1010633"/>
    <lineage>
        <taxon>Eukaryota</taxon>
        <taxon>Viridiplantae</taxon>
        <taxon>Streptophyta</taxon>
        <taxon>Embryophyta</taxon>
        <taxon>Tracheophyta</taxon>
        <taxon>Spermatophyta</taxon>
        <taxon>Magnoliopsida</taxon>
        <taxon>Liliopsida</taxon>
        <taxon>Poales</taxon>
        <taxon>Poaceae</taxon>
        <taxon>PACMAD clade</taxon>
        <taxon>Panicoideae</taxon>
        <taxon>Panicodae</taxon>
        <taxon>Paniceae</taxon>
        <taxon>Anthephorinae</taxon>
        <taxon>Digitaria</taxon>
    </lineage>
</organism>
<protein>
    <submittedName>
        <fullName evidence="1">Uncharacterized protein</fullName>
    </submittedName>
</protein>
<dbReference type="EMBL" id="JACEFO010001905">
    <property type="protein sequence ID" value="KAF8694469.1"/>
    <property type="molecule type" value="Genomic_DNA"/>
</dbReference>
<gene>
    <name evidence="1" type="ORF">HU200_038213</name>
</gene>
<proteinExistence type="predicted"/>
<reference evidence="1" key="1">
    <citation type="submission" date="2020-07" db="EMBL/GenBank/DDBJ databases">
        <title>Genome sequence and genetic diversity analysis of an under-domesticated orphan crop, white fonio (Digitaria exilis).</title>
        <authorList>
            <person name="Bennetzen J.L."/>
            <person name="Chen S."/>
            <person name="Ma X."/>
            <person name="Wang X."/>
            <person name="Yssel A.E.J."/>
            <person name="Chaluvadi S.R."/>
            <person name="Johnson M."/>
            <person name="Gangashetty P."/>
            <person name="Hamidou F."/>
            <person name="Sanogo M.D."/>
            <person name="Zwaenepoel A."/>
            <person name="Wallace J."/>
            <person name="Van De Peer Y."/>
            <person name="Van Deynze A."/>
        </authorList>
    </citation>
    <scope>NUCLEOTIDE SEQUENCE</scope>
    <source>
        <tissue evidence="1">Leaves</tissue>
    </source>
</reference>
<name>A0A835EJE7_9POAL</name>
<evidence type="ECO:0000313" key="1">
    <source>
        <dbReference type="EMBL" id="KAF8694469.1"/>
    </source>
</evidence>
<dbReference type="Proteomes" id="UP000636709">
    <property type="component" value="Unassembled WGS sequence"/>
</dbReference>
<accession>A0A835EJE7</accession>
<comment type="caution">
    <text evidence="1">The sequence shown here is derived from an EMBL/GenBank/DDBJ whole genome shotgun (WGS) entry which is preliminary data.</text>
</comment>
<dbReference type="AlphaFoldDB" id="A0A835EJE7"/>
<dbReference type="OrthoDB" id="672571at2759"/>
<sequence length="135" mass="15178">MFYASVSMQVGDGKNTLFWTDRWLHLESIADMVPCLSQAVGPRIRKTQTVYEALQGTAWVRDITGALTVQVILDYLCIWEMVQPMVLDPTSRDMPLWKWTTDNKYSAASAYRAFFLGQQAIPGAKILSKTSAPAK</sequence>
<keyword evidence="2" id="KW-1185">Reference proteome</keyword>
<evidence type="ECO:0000313" key="2">
    <source>
        <dbReference type="Proteomes" id="UP000636709"/>
    </source>
</evidence>